<reference evidence="3" key="1">
    <citation type="submission" date="2017-11" db="EMBL/GenBank/DDBJ databases">
        <authorList>
            <person name="Duchaud E."/>
        </authorList>
    </citation>
    <scope>NUCLEOTIDE SEQUENCE [LARGE SCALE GENOMIC DNA]</scope>
    <source>
        <strain evidence="3">Tenacibaculum sp. TNO020</strain>
    </source>
</reference>
<dbReference type="EMBL" id="OENF01000040">
    <property type="protein sequence ID" value="SOS75653.1"/>
    <property type="molecule type" value="Genomic_DNA"/>
</dbReference>
<keyword evidence="1" id="KW-0732">Signal</keyword>
<dbReference type="Proteomes" id="UP000234211">
    <property type="component" value="Unassembled WGS sequence"/>
</dbReference>
<accession>A0A2H1YJK0</accession>
<evidence type="ECO:0000313" key="3">
    <source>
        <dbReference type="Proteomes" id="UP000234211"/>
    </source>
</evidence>
<dbReference type="AlphaFoldDB" id="A0A2H1YJK0"/>
<proteinExistence type="predicted"/>
<dbReference type="RefSeq" id="WP_234987994.1">
    <property type="nucleotide sequence ID" value="NZ_OENF01000040.1"/>
</dbReference>
<evidence type="ECO:0000313" key="2">
    <source>
        <dbReference type="EMBL" id="SOS75653.1"/>
    </source>
</evidence>
<feature type="signal peptide" evidence="1">
    <location>
        <begin position="1"/>
        <end position="17"/>
    </location>
</feature>
<protein>
    <recommendedName>
        <fullName evidence="4">Outermembrane protein</fullName>
    </recommendedName>
</protein>
<evidence type="ECO:0008006" key="4">
    <source>
        <dbReference type="Google" id="ProtNLM"/>
    </source>
</evidence>
<keyword evidence="3" id="KW-1185">Reference proteome</keyword>
<sequence length="298" mass="34104">MKLRTISLSLLMMAATASSIIGQEQSKQENREDNKARNSEKFIIQKKKVTNKGKFFAYWGWNWASYSDADIHFKGDNYDFTLSDVKAQDRQTKFSFNKYFNPGNVTIPQTNYRIGYFFKENYTVSIGVDHMKYVMIDDQNVKINGNINDGNAKYDGTYNNETVNLAEDFLRFEHTDGLNYVNVELKRFDDVSHWFGLNLENLQINLTEGFGMGILYPKTNSKLLGKDRNDSFHLSGYGASLVAGVNISFLKHFYVQADLKGGHIYMPDVKTTSNSSDSASQNFFFLQKTILIGGKFRL</sequence>
<name>A0A2H1YJK0_9FLAO</name>
<gene>
    <name evidence="2" type="ORF">TNO020_50054</name>
</gene>
<feature type="chain" id="PRO_5013910602" description="Outermembrane protein" evidence="1">
    <location>
        <begin position="18"/>
        <end position="298"/>
    </location>
</feature>
<organism evidence="2 3">
    <name type="scientific">Tenacibaculum piscium</name>
    <dbReference type="NCBI Taxonomy" id="1458515"/>
    <lineage>
        <taxon>Bacteria</taxon>
        <taxon>Pseudomonadati</taxon>
        <taxon>Bacteroidota</taxon>
        <taxon>Flavobacteriia</taxon>
        <taxon>Flavobacteriales</taxon>
        <taxon>Flavobacteriaceae</taxon>
        <taxon>Tenacibaculum</taxon>
    </lineage>
</organism>
<evidence type="ECO:0000256" key="1">
    <source>
        <dbReference type="SAM" id="SignalP"/>
    </source>
</evidence>